<proteinExistence type="predicted"/>
<name>A0A0A9CHX2_ARUDO</name>
<reference evidence="1" key="2">
    <citation type="journal article" date="2015" name="Data Brief">
        <title>Shoot transcriptome of the giant reed, Arundo donax.</title>
        <authorList>
            <person name="Barrero R.A."/>
            <person name="Guerrero F.D."/>
            <person name="Moolhuijzen P."/>
            <person name="Goolsby J.A."/>
            <person name="Tidwell J."/>
            <person name="Bellgard S.E."/>
            <person name="Bellgard M.I."/>
        </authorList>
    </citation>
    <scope>NUCLEOTIDE SEQUENCE</scope>
    <source>
        <tissue evidence="1">Shoot tissue taken approximately 20 cm above the soil surface</tissue>
    </source>
</reference>
<dbReference type="EMBL" id="GBRH01223837">
    <property type="protein sequence ID" value="JAD74058.1"/>
    <property type="molecule type" value="Transcribed_RNA"/>
</dbReference>
<dbReference type="AlphaFoldDB" id="A0A0A9CHX2"/>
<sequence length="18" mass="2005">MEQECSSALLRDIHCGGR</sequence>
<protein>
    <submittedName>
        <fullName evidence="1">Uncharacterized protein</fullName>
    </submittedName>
</protein>
<organism evidence="1">
    <name type="scientific">Arundo donax</name>
    <name type="common">Giant reed</name>
    <name type="synonym">Donax arundinaceus</name>
    <dbReference type="NCBI Taxonomy" id="35708"/>
    <lineage>
        <taxon>Eukaryota</taxon>
        <taxon>Viridiplantae</taxon>
        <taxon>Streptophyta</taxon>
        <taxon>Embryophyta</taxon>
        <taxon>Tracheophyta</taxon>
        <taxon>Spermatophyta</taxon>
        <taxon>Magnoliopsida</taxon>
        <taxon>Liliopsida</taxon>
        <taxon>Poales</taxon>
        <taxon>Poaceae</taxon>
        <taxon>PACMAD clade</taxon>
        <taxon>Arundinoideae</taxon>
        <taxon>Arundineae</taxon>
        <taxon>Arundo</taxon>
    </lineage>
</organism>
<evidence type="ECO:0000313" key="1">
    <source>
        <dbReference type="EMBL" id="JAD74058.1"/>
    </source>
</evidence>
<reference evidence="1" key="1">
    <citation type="submission" date="2014-09" db="EMBL/GenBank/DDBJ databases">
        <authorList>
            <person name="Magalhaes I.L.F."/>
            <person name="Oliveira U."/>
            <person name="Santos F.R."/>
            <person name="Vidigal T.H.D.A."/>
            <person name="Brescovit A.D."/>
            <person name="Santos A.J."/>
        </authorList>
    </citation>
    <scope>NUCLEOTIDE SEQUENCE</scope>
    <source>
        <tissue evidence="1">Shoot tissue taken approximately 20 cm above the soil surface</tissue>
    </source>
</reference>
<accession>A0A0A9CHX2</accession>